<name>A0A5C3NA37_9AGAM</name>
<keyword evidence="4" id="KW-1185">Reference proteome</keyword>
<comment type="similarity">
    <text evidence="1">Belongs to the short-chain dehydrogenases/reductases (SDR) family.</text>
</comment>
<evidence type="ECO:0000313" key="4">
    <source>
        <dbReference type="Proteomes" id="UP000305948"/>
    </source>
</evidence>
<dbReference type="FunFam" id="3.40.50.720:FF:000084">
    <property type="entry name" value="Short-chain dehydrogenase reductase"/>
    <property type="match status" value="1"/>
</dbReference>
<gene>
    <name evidence="3" type="ORF">OE88DRAFT_1627242</name>
</gene>
<dbReference type="PRINTS" id="PR00081">
    <property type="entry name" value="GDHRDH"/>
</dbReference>
<dbReference type="GO" id="GO:0016616">
    <property type="term" value="F:oxidoreductase activity, acting on the CH-OH group of donors, NAD or NADP as acceptor"/>
    <property type="evidence" value="ECO:0007669"/>
    <property type="project" value="UniProtKB-ARBA"/>
</dbReference>
<dbReference type="Gene3D" id="3.40.50.720">
    <property type="entry name" value="NAD(P)-binding Rossmann-like Domain"/>
    <property type="match status" value="1"/>
</dbReference>
<dbReference type="Pfam" id="PF13561">
    <property type="entry name" value="adh_short_C2"/>
    <property type="match status" value="1"/>
</dbReference>
<evidence type="ECO:0000256" key="2">
    <source>
        <dbReference type="ARBA" id="ARBA00023002"/>
    </source>
</evidence>
<dbReference type="STRING" id="5364.A0A5C3NA37"/>
<dbReference type="Proteomes" id="UP000305948">
    <property type="component" value="Unassembled WGS sequence"/>
</dbReference>
<reference evidence="3 4" key="1">
    <citation type="journal article" date="2019" name="Nat. Ecol. Evol.">
        <title>Megaphylogeny resolves global patterns of mushroom evolution.</title>
        <authorList>
            <person name="Varga T."/>
            <person name="Krizsan K."/>
            <person name="Foldi C."/>
            <person name="Dima B."/>
            <person name="Sanchez-Garcia M."/>
            <person name="Sanchez-Ramirez S."/>
            <person name="Szollosi G.J."/>
            <person name="Szarkandi J.G."/>
            <person name="Papp V."/>
            <person name="Albert L."/>
            <person name="Andreopoulos W."/>
            <person name="Angelini C."/>
            <person name="Antonin V."/>
            <person name="Barry K.W."/>
            <person name="Bougher N.L."/>
            <person name="Buchanan P."/>
            <person name="Buyck B."/>
            <person name="Bense V."/>
            <person name="Catcheside P."/>
            <person name="Chovatia M."/>
            <person name="Cooper J."/>
            <person name="Damon W."/>
            <person name="Desjardin D."/>
            <person name="Finy P."/>
            <person name="Geml J."/>
            <person name="Haridas S."/>
            <person name="Hughes K."/>
            <person name="Justo A."/>
            <person name="Karasinski D."/>
            <person name="Kautmanova I."/>
            <person name="Kiss B."/>
            <person name="Kocsube S."/>
            <person name="Kotiranta H."/>
            <person name="LaButti K.M."/>
            <person name="Lechner B.E."/>
            <person name="Liimatainen K."/>
            <person name="Lipzen A."/>
            <person name="Lukacs Z."/>
            <person name="Mihaltcheva S."/>
            <person name="Morgado L.N."/>
            <person name="Niskanen T."/>
            <person name="Noordeloos M.E."/>
            <person name="Ohm R.A."/>
            <person name="Ortiz-Santana B."/>
            <person name="Ovrebo C."/>
            <person name="Racz N."/>
            <person name="Riley R."/>
            <person name="Savchenko A."/>
            <person name="Shiryaev A."/>
            <person name="Soop K."/>
            <person name="Spirin V."/>
            <person name="Szebenyi C."/>
            <person name="Tomsovsky M."/>
            <person name="Tulloss R.E."/>
            <person name="Uehling J."/>
            <person name="Grigoriev I.V."/>
            <person name="Vagvolgyi C."/>
            <person name="Papp T."/>
            <person name="Martin F.M."/>
            <person name="Miettinen O."/>
            <person name="Hibbett D.S."/>
            <person name="Nagy L.G."/>
        </authorList>
    </citation>
    <scope>NUCLEOTIDE SEQUENCE [LARGE SCALE GENOMIC DNA]</scope>
    <source>
        <strain evidence="3 4">OMC1185</strain>
    </source>
</reference>
<dbReference type="PRINTS" id="PR00080">
    <property type="entry name" value="SDRFAMILY"/>
</dbReference>
<accession>A0A5C3NA37</accession>
<dbReference type="GO" id="GO:0050664">
    <property type="term" value="F:oxidoreductase activity, acting on NAD(P)H, oxygen as acceptor"/>
    <property type="evidence" value="ECO:0007669"/>
    <property type="project" value="TreeGrafter"/>
</dbReference>
<evidence type="ECO:0000256" key="1">
    <source>
        <dbReference type="ARBA" id="ARBA00006484"/>
    </source>
</evidence>
<dbReference type="OrthoDB" id="1888931at2759"/>
<dbReference type="InterPro" id="IPR036291">
    <property type="entry name" value="NAD(P)-bd_dom_sf"/>
</dbReference>
<sequence length="266" mass="28805">MASQGFIIDFSHACIVVTGGNRGIGLEISKAIAKAGGKVAIVYNSSPDASEVADKIEREFRVKAKAYKCDVADSDLVSQTFLKIDKELGPITGLVANAGITIQKPAMEMTTQDFNNIFNVNVLGVFNTARAAAKLWTDRKYKEGSIVINSSMSARIYNRKGAHEPITQARYPFNFPVFYNASKAAVSNLCKGLAAEWAPHNIRVNAIAPGYVDTGIVEVPENVRQYINDNVPVGRFAKPAEITGQTVLLLSNYASYMTGGEYLIDG</sequence>
<dbReference type="EMBL" id="ML213508">
    <property type="protein sequence ID" value="TFK52828.1"/>
    <property type="molecule type" value="Genomic_DNA"/>
</dbReference>
<keyword evidence="2" id="KW-0560">Oxidoreductase</keyword>
<dbReference type="PANTHER" id="PTHR43008">
    <property type="entry name" value="BENZIL REDUCTASE"/>
    <property type="match status" value="1"/>
</dbReference>
<dbReference type="PANTHER" id="PTHR43008:SF6">
    <property type="entry name" value="NADP-DEPENDENT MANNITOL DEHYDROGENASE"/>
    <property type="match status" value="1"/>
</dbReference>
<organism evidence="3 4">
    <name type="scientific">Heliocybe sulcata</name>
    <dbReference type="NCBI Taxonomy" id="5364"/>
    <lineage>
        <taxon>Eukaryota</taxon>
        <taxon>Fungi</taxon>
        <taxon>Dikarya</taxon>
        <taxon>Basidiomycota</taxon>
        <taxon>Agaricomycotina</taxon>
        <taxon>Agaricomycetes</taxon>
        <taxon>Gloeophyllales</taxon>
        <taxon>Gloeophyllaceae</taxon>
        <taxon>Heliocybe</taxon>
    </lineage>
</organism>
<evidence type="ECO:0000313" key="3">
    <source>
        <dbReference type="EMBL" id="TFK52828.1"/>
    </source>
</evidence>
<protein>
    <submittedName>
        <fullName evidence="3">Putative NADP-dependent mannitol dehydrogenase</fullName>
    </submittedName>
</protein>
<proteinExistence type="inferred from homology"/>
<dbReference type="AlphaFoldDB" id="A0A5C3NA37"/>
<dbReference type="SUPFAM" id="SSF51735">
    <property type="entry name" value="NAD(P)-binding Rossmann-fold domains"/>
    <property type="match status" value="1"/>
</dbReference>
<dbReference type="InterPro" id="IPR002347">
    <property type="entry name" value="SDR_fam"/>
</dbReference>